<reference evidence="3" key="1">
    <citation type="journal article" date="2021" name="PeerJ">
        <title>Extensive microbial diversity within the chicken gut microbiome revealed by metagenomics and culture.</title>
        <authorList>
            <person name="Gilroy R."/>
            <person name="Ravi A."/>
            <person name="Getino M."/>
            <person name="Pursley I."/>
            <person name="Horton D.L."/>
            <person name="Alikhan N.F."/>
            <person name="Baker D."/>
            <person name="Gharbi K."/>
            <person name="Hall N."/>
            <person name="Watson M."/>
            <person name="Adriaenssens E.M."/>
            <person name="Foster-Nyarko E."/>
            <person name="Jarju S."/>
            <person name="Secka A."/>
            <person name="Antonio M."/>
            <person name="Oren A."/>
            <person name="Chaudhuri R.R."/>
            <person name="La Ragione R."/>
            <person name="Hildebrand F."/>
            <person name="Pallen M.J."/>
        </authorList>
    </citation>
    <scope>NUCLEOTIDE SEQUENCE</scope>
    <source>
        <strain evidence="3">ChiBcec21-2208</strain>
    </source>
</reference>
<comment type="similarity">
    <text evidence="1">Belongs to the UPF0597 family.</text>
</comment>
<feature type="domain" description="Serine dehydratase-like alpha subunit" evidence="2">
    <location>
        <begin position="90"/>
        <end position="418"/>
    </location>
</feature>
<dbReference type="Pfam" id="PF03313">
    <property type="entry name" value="SDH_alpha"/>
    <property type="match status" value="1"/>
</dbReference>
<dbReference type="GO" id="GO:0019450">
    <property type="term" value="P:L-cysteine catabolic process to pyruvate"/>
    <property type="evidence" value="ECO:0007669"/>
    <property type="project" value="TreeGrafter"/>
</dbReference>
<proteinExistence type="inferred from homology"/>
<evidence type="ECO:0000313" key="3">
    <source>
        <dbReference type="EMBL" id="HJG28941.1"/>
    </source>
</evidence>
<sequence length="425" mass="44767">MNEEGYKTYGELLRSELITAMGCTEPIAIAYAGALARKVLGREPDKLLLACSGNIVKNVKGVTVPNSGGRRGIEIAALLGVCGGDARRRLAVLESVTDDTRARAAALLEAGICTTSLIEGTDNLVVQVTARAGVDEAFVEIRGTHTNVTRMEHNGEDLLRDGGAQEVCAPAPDKKRLNVRDILTYGETVELDTIRDVLENQIQCNRAISQAGLAGHYGAEVGATLRGMFQEGPFEMRAAAAAAAGSDARMNGCPLPVVINSGSGNQGLTITMPVLLYAEENGVSHEQLLRALAIANLMSIHQKRFIGSLSAYCGATSAACAAAVGVCWLQGGSYEQICGVITNTLATLGGMWCDGAKSSCASKIAAAVYTGLLSVRMSMNGHRFEQGEGIVTASVEKTIEDVGYIAREGMKEADLEILRLMLENG</sequence>
<dbReference type="GO" id="GO:0080146">
    <property type="term" value="F:L-cysteine desulfhydrase activity"/>
    <property type="evidence" value="ECO:0007669"/>
    <property type="project" value="TreeGrafter"/>
</dbReference>
<reference evidence="3" key="2">
    <citation type="submission" date="2021-09" db="EMBL/GenBank/DDBJ databases">
        <authorList>
            <person name="Gilroy R."/>
        </authorList>
    </citation>
    <scope>NUCLEOTIDE SEQUENCE</scope>
    <source>
        <strain evidence="3">ChiBcec21-2208</strain>
    </source>
</reference>
<keyword evidence="3" id="KW-0456">Lyase</keyword>
<comment type="caution">
    <text evidence="3">The sequence shown here is derived from an EMBL/GenBank/DDBJ whole genome shotgun (WGS) entry which is preliminary data.</text>
</comment>
<accession>A0A921ILP1</accession>
<dbReference type="EMBL" id="DYVE01000257">
    <property type="protein sequence ID" value="HJG28941.1"/>
    <property type="molecule type" value="Genomic_DNA"/>
</dbReference>
<protein>
    <recommendedName>
        <fullName evidence="1">UPF0597 protein K8V20_09925</fullName>
    </recommendedName>
</protein>
<dbReference type="Proteomes" id="UP000782880">
    <property type="component" value="Unassembled WGS sequence"/>
</dbReference>
<name>A0A921ILP1_9FIRM</name>
<dbReference type="PIRSF" id="PIRSF006054">
    <property type="entry name" value="UCP006054"/>
    <property type="match status" value="1"/>
</dbReference>
<dbReference type="PANTHER" id="PTHR30501">
    <property type="entry name" value="UPF0597 PROTEIN YHAM"/>
    <property type="match status" value="1"/>
</dbReference>
<dbReference type="HAMAP" id="MF_01845">
    <property type="entry name" value="UPF0597"/>
    <property type="match status" value="1"/>
</dbReference>
<gene>
    <name evidence="3" type="ORF">K8V20_09925</name>
</gene>
<dbReference type="AlphaFoldDB" id="A0A921ILP1"/>
<dbReference type="InterPro" id="IPR021144">
    <property type="entry name" value="UPF0597"/>
</dbReference>
<evidence type="ECO:0000259" key="2">
    <source>
        <dbReference type="Pfam" id="PF03313"/>
    </source>
</evidence>
<organism evidence="3 4">
    <name type="scientific">Subdoligranulum variabile</name>
    <dbReference type="NCBI Taxonomy" id="214851"/>
    <lineage>
        <taxon>Bacteria</taxon>
        <taxon>Bacillati</taxon>
        <taxon>Bacillota</taxon>
        <taxon>Clostridia</taxon>
        <taxon>Eubacteriales</taxon>
        <taxon>Oscillospiraceae</taxon>
        <taxon>Subdoligranulum</taxon>
    </lineage>
</organism>
<dbReference type="PANTHER" id="PTHR30501:SF2">
    <property type="entry name" value="UPF0597 PROTEIN YHAM"/>
    <property type="match status" value="1"/>
</dbReference>
<evidence type="ECO:0000256" key="1">
    <source>
        <dbReference type="HAMAP-Rule" id="MF_01845"/>
    </source>
</evidence>
<dbReference type="InterPro" id="IPR005130">
    <property type="entry name" value="Ser_deHydtase-like_asu"/>
</dbReference>
<evidence type="ECO:0000313" key="4">
    <source>
        <dbReference type="Proteomes" id="UP000782880"/>
    </source>
</evidence>